<protein>
    <submittedName>
        <fullName evidence="6">Threonine/serine dehydratase</fullName>
    </submittedName>
</protein>
<accession>A0A952FPB7</accession>
<dbReference type="InterPro" id="IPR050147">
    <property type="entry name" value="Ser/Thr_Dehydratase"/>
</dbReference>
<dbReference type="Gene3D" id="3.40.50.1100">
    <property type="match status" value="2"/>
</dbReference>
<dbReference type="GO" id="GO:0003941">
    <property type="term" value="F:L-serine ammonia-lyase activity"/>
    <property type="evidence" value="ECO:0007669"/>
    <property type="project" value="TreeGrafter"/>
</dbReference>
<dbReference type="AlphaFoldDB" id="A0A952FPB7"/>
<dbReference type="GO" id="GO:0006565">
    <property type="term" value="P:L-serine catabolic process"/>
    <property type="evidence" value="ECO:0007669"/>
    <property type="project" value="TreeGrafter"/>
</dbReference>
<dbReference type="CDD" id="cd01562">
    <property type="entry name" value="Thr-dehyd"/>
    <property type="match status" value="1"/>
</dbReference>
<comment type="cofactor">
    <cofactor evidence="1">
        <name>pyridoxal 5'-phosphate</name>
        <dbReference type="ChEBI" id="CHEBI:597326"/>
    </cofactor>
</comment>
<dbReference type="PANTHER" id="PTHR48078:SF6">
    <property type="entry name" value="L-THREONINE DEHYDRATASE CATABOLIC TDCB"/>
    <property type="match status" value="1"/>
</dbReference>
<name>A0A952FPB7_9PROT</name>
<dbReference type="InterPro" id="IPR001926">
    <property type="entry name" value="TrpB-like_PALP"/>
</dbReference>
<dbReference type="InterPro" id="IPR000634">
    <property type="entry name" value="Ser/Thr_deHydtase_PyrdxlP-BS"/>
</dbReference>
<dbReference type="EMBL" id="JAEKLZ010000188">
    <property type="protein sequence ID" value="MBW8725854.1"/>
    <property type="molecule type" value="Genomic_DNA"/>
</dbReference>
<dbReference type="SUPFAM" id="SSF53686">
    <property type="entry name" value="Tryptophan synthase beta subunit-like PLP-dependent enzymes"/>
    <property type="match status" value="1"/>
</dbReference>
<organism evidence="6 7">
    <name type="scientific">Inquilinus limosus</name>
    <dbReference type="NCBI Taxonomy" id="171674"/>
    <lineage>
        <taxon>Bacteria</taxon>
        <taxon>Pseudomonadati</taxon>
        <taxon>Pseudomonadota</taxon>
        <taxon>Alphaproteobacteria</taxon>
        <taxon>Rhodospirillales</taxon>
        <taxon>Rhodospirillaceae</taxon>
        <taxon>Inquilinus</taxon>
    </lineage>
</organism>
<keyword evidence="4" id="KW-0456">Lyase</keyword>
<evidence type="ECO:0000256" key="1">
    <source>
        <dbReference type="ARBA" id="ARBA00001933"/>
    </source>
</evidence>
<proteinExistence type="inferred from homology"/>
<dbReference type="GO" id="GO:0006567">
    <property type="term" value="P:L-threonine catabolic process"/>
    <property type="evidence" value="ECO:0007669"/>
    <property type="project" value="TreeGrafter"/>
</dbReference>
<dbReference type="PROSITE" id="PS00165">
    <property type="entry name" value="DEHYDRATASE_SER_THR"/>
    <property type="match status" value="1"/>
</dbReference>
<dbReference type="Pfam" id="PF00291">
    <property type="entry name" value="PALP"/>
    <property type="match status" value="1"/>
</dbReference>
<evidence type="ECO:0000313" key="6">
    <source>
        <dbReference type="EMBL" id="MBW8725854.1"/>
    </source>
</evidence>
<evidence type="ECO:0000259" key="5">
    <source>
        <dbReference type="Pfam" id="PF00291"/>
    </source>
</evidence>
<keyword evidence="3" id="KW-0663">Pyridoxal phosphate</keyword>
<dbReference type="Proteomes" id="UP000700706">
    <property type="component" value="Unassembled WGS sequence"/>
</dbReference>
<feature type="domain" description="Tryptophan synthase beta chain-like PALP" evidence="5">
    <location>
        <begin position="18"/>
        <end position="304"/>
    </location>
</feature>
<evidence type="ECO:0000256" key="3">
    <source>
        <dbReference type="ARBA" id="ARBA00022898"/>
    </source>
</evidence>
<dbReference type="PANTHER" id="PTHR48078">
    <property type="entry name" value="THREONINE DEHYDRATASE, MITOCHONDRIAL-RELATED"/>
    <property type="match status" value="1"/>
</dbReference>
<evidence type="ECO:0000256" key="2">
    <source>
        <dbReference type="ARBA" id="ARBA00010869"/>
    </source>
</evidence>
<gene>
    <name evidence="6" type="ORF">JF625_11960</name>
</gene>
<dbReference type="GO" id="GO:0004794">
    <property type="term" value="F:threonine deaminase activity"/>
    <property type="evidence" value="ECO:0007669"/>
    <property type="project" value="TreeGrafter"/>
</dbReference>
<evidence type="ECO:0000313" key="7">
    <source>
        <dbReference type="Proteomes" id="UP000700706"/>
    </source>
</evidence>
<dbReference type="InterPro" id="IPR036052">
    <property type="entry name" value="TrpB-like_PALP_sf"/>
</dbReference>
<sequence>MTAITLETIRAARARIAPYVLRTPTLPRALLGSLLGLPVVTKLELLQHGGSFKARGAFNAMLSLDEAERAAGVVAVSGGNHALGVAYAARVLGLNATLIMPKAAPENYVAGTRAEGAEVVLVADIAAAFAEAERQAAAGRTLIHPFDDPRVISGQGTMGLELLEDAPDTTDIIASIGGGGMISGVITAVKALRPEIRIWGVETEGADAMSQALAAGKPVRLPAITSISTTLGAPSVSDRTLAIVRDAVEEVLVVPDAEAVRGVQVLAEQGKVVTEPAAGCTWAAALRLKDRLPRDARVALILCGGNVSLADIERWRARFGIS</sequence>
<reference evidence="6" key="1">
    <citation type="submission" date="2020-06" db="EMBL/GenBank/DDBJ databases">
        <title>Stable isotope informed genome-resolved metagenomics uncovers potential trophic interactions in rhizosphere soil.</title>
        <authorList>
            <person name="Starr E.P."/>
            <person name="Shi S."/>
            <person name="Blazewicz S.J."/>
            <person name="Koch B.J."/>
            <person name="Probst A.J."/>
            <person name="Hungate B.A."/>
            <person name="Pett-Ridge J."/>
            <person name="Firestone M.K."/>
            <person name="Banfield J.F."/>
        </authorList>
    </citation>
    <scope>NUCLEOTIDE SEQUENCE</scope>
    <source>
        <strain evidence="6">YM_69_17</strain>
    </source>
</reference>
<dbReference type="FunFam" id="3.40.50.1100:FF:000005">
    <property type="entry name" value="Threonine dehydratase catabolic"/>
    <property type="match status" value="1"/>
</dbReference>
<comment type="similarity">
    <text evidence="2">Belongs to the serine/threonine dehydratase family.</text>
</comment>
<dbReference type="GO" id="GO:0030170">
    <property type="term" value="F:pyridoxal phosphate binding"/>
    <property type="evidence" value="ECO:0007669"/>
    <property type="project" value="InterPro"/>
</dbReference>
<evidence type="ECO:0000256" key="4">
    <source>
        <dbReference type="ARBA" id="ARBA00023239"/>
    </source>
</evidence>
<comment type="caution">
    <text evidence="6">The sequence shown here is derived from an EMBL/GenBank/DDBJ whole genome shotgun (WGS) entry which is preliminary data.</text>
</comment>
<dbReference type="GO" id="GO:0009097">
    <property type="term" value="P:isoleucine biosynthetic process"/>
    <property type="evidence" value="ECO:0007669"/>
    <property type="project" value="TreeGrafter"/>
</dbReference>